<protein>
    <submittedName>
        <fullName evidence="1">Uncharacterized protein</fullName>
    </submittedName>
</protein>
<reference evidence="1 2" key="1">
    <citation type="submission" date="2017-05" db="EMBL/GenBank/DDBJ databases">
        <authorList>
            <person name="Song R."/>
            <person name="Chenine A.L."/>
            <person name="Ruprecht R.M."/>
        </authorList>
    </citation>
    <scope>NUCLEOTIDE SEQUENCE [LARGE SCALE GENOMIC DNA]</scope>
    <source>
        <strain evidence="1 2">CECT 8898</strain>
    </source>
</reference>
<dbReference type="EMBL" id="FXYF01000003">
    <property type="protein sequence ID" value="SMX38230.1"/>
    <property type="molecule type" value="Genomic_DNA"/>
</dbReference>
<proteinExistence type="predicted"/>
<evidence type="ECO:0000313" key="1">
    <source>
        <dbReference type="EMBL" id="SMX38230.1"/>
    </source>
</evidence>
<dbReference type="AlphaFoldDB" id="A0A238K5P5"/>
<name>A0A238K5P5_9RHOB</name>
<accession>A0A238K5P5</accession>
<sequence length="184" mass="19834">MWGQEFPNLTGGTAVTGVIHHLSKPVLIGQIRAHGQFGIISSTDPVPGDAWADFLPESAVLESNWKDLQCGMYNTQTATCVLIKSNGGVRRVNAESLVRIQLSDPDLAHRAAGVNAIARGLDPSQIDPLAESIADEPDAALKRRKDRLQNCLAARFGALERGRVIHNAAKAETPRGVLRRKVSV</sequence>
<keyword evidence="2" id="KW-1185">Reference proteome</keyword>
<gene>
    <name evidence="1" type="ORF">MAA8898_01440</name>
</gene>
<evidence type="ECO:0000313" key="2">
    <source>
        <dbReference type="Proteomes" id="UP000207598"/>
    </source>
</evidence>
<dbReference type="Pfam" id="PF13433">
    <property type="entry name" value="Peripla_BP_5"/>
    <property type="match status" value="1"/>
</dbReference>
<organism evidence="1 2">
    <name type="scientific">Maliponia aquimaris</name>
    <dbReference type="NCBI Taxonomy" id="1673631"/>
    <lineage>
        <taxon>Bacteria</taxon>
        <taxon>Pseudomonadati</taxon>
        <taxon>Pseudomonadota</taxon>
        <taxon>Alphaproteobacteria</taxon>
        <taxon>Rhodobacterales</taxon>
        <taxon>Paracoccaceae</taxon>
        <taxon>Maliponia</taxon>
    </lineage>
</organism>
<dbReference type="Proteomes" id="UP000207598">
    <property type="component" value="Unassembled WGS sequence"/>
</dbReference>